<dbReference type="Proteomes" id="UP000095553">
    <property type="component" value="Unassembled WGS sequence"/>
</dbReference>
<reference evidence="3 4" key="1">
    <citation type="submission" date="2015-09" db="EMBL/GenBank/DDBJ databases">
        <authorList>
            <consortium name="Pathogen Informatics"/>
        </authorList>
    </citation>
    <scope>NUCLEOTIDE SEQUENCE [LARGE SCALE GENOMIC DNA]</scope>
    <source>
        <strain evidence="3 4">2789STDY5834959</strain>
    </source>
</reference>
<evidence type="ECO:0000256" key="2">
    <source>
        <dbReference type="SAM" id="Phobius"/>
    </source>
</evidence>
<feature type="region of interest" description="Disordered" evidence="1">
    <location>
        <begin position="125"/>
        <end position="154"/>
    </location>
</feature>
<dbReference type="RefSeq" id="WP_055072596.1">
    <property type="nucleotide sequence ID" value="NZ_CYXY01000005.1"/>
</dbReference>
<gene>
    <name evidence="3" type="ORF">ERS852571_01116</name>
</gene>
<keyword evidence="2" id="KW-0812">Transmembrane</keyword>
<feature type="transmembrane region" description="Helical" evidence="2">
    <location>
        <begin position="21"/>
        <end position="47"/>
    </location>
</feature>
<feature type="compositionally biased region" description="Basic and acidic residues" evidence="1">
    <location>
        <begin position="143"/>
        <end position="154"/>
    </location>
</feature>
<dbReference type="EMBL" id="CYXY01000005">
    <property type="protein sequence ID" value="CUM87720.1"/>
    <property type="molecule type" value="Genomic_DNA"/>
</dbReference>
<evidence type="ECO:0000313" key="4">
    <source>
        <dbReference type="Proteomes" id="UP000095553"/>
    </source>
</evidence>
<proteinExistence type="predicted"/>
<keyword evidence="2" id="KW-0472">Membrane</keyword>
<evidence type="ECO:0000256" key="1">
    <source>
        <dbReference type="SAM" id="MobiDB-lite"/>
    </source>
</evidence>
<sequence length="154" mass="18215">MRRKKKRKYYYYISKLKRYAINAIKFAIEILWILATARIVILAIMYSAVSSKIVSETIIINSIITIKASIEQIRIDKEKKAEHFRLFEQQIALMIYYFQGCGQMTPRESQKLIKIVKLAADNNGWRKQKEADKEESEDEEQENKETDTNQEETK</sequence>
<keyword evidence="2" id="KW-1133">Transmembrane helix</keyword>
<feature type="compositionally biased region" description="Acidic residues" evidence="1">
    <location>
        <begin position="133"/>
        <end position="142"/>
    </location>
</feature>
<name>A0A173SBU6_ANAHA</name>
<evidence type="ECO:0000313" key="3">
    <source>
        <dbReference type="EMBL" id="CUM87720.1"/>
    </source>
</evidence>
<protein>
    <submittedName>
        <fullName evidence="3">Uncharacterized protein</fullName>
    </submittedName>
</protein>
<dbReference type="AlphaFoldDB" id="A0A173SBU6"/>
<accession>A0A173SBU6</accession>
<organism evidence="3 4">
    <name type="scientific">Anaerostipes hadrus</name>
    <dbReference type="NCBI Taxonomy" id="649756"/>
    <lineage>
        <taxon>Bacteria</taxon>
        <taxon>Bacillati</taxon>
        <taxon>Bacillota</taxon>
        <taxon>Clostridia</taxon>
        <taxon>Lachnospirales</taxon>
        <taxon>Lachnospiraceae</taxon>
        <taxon>Anaerostipes</taxon>
    </lineage>
</organism>